<dbReference type="PANTHER" id="PTHR32305:SF15">
    <property type="entry name" value="PROTEIN RHSA-RELATED"/>
    <property type="match status" value="1"/>
</dbReference>
<feature type="chain" id="PRO_5046813770" description="DUF6443 domain-containing protein" evidence="2">
    <location>
        <begin position="19"/>
        <end position="1645"/>
    </location>
</feature>
<evidence type="ECO:0000256" key="1">
    <source>
        <dbReference type="SAM" id="MobiDB-lite"/>
    </source>
</evidence>
<dbReference type="InterPro" id="IPR022385">
    <property type="entry name" value="Rhs_assc_core"/>
</dbReference>
<reference evidence="5" key="1">
    <citation type="journal article" date="2019" name="Int. J. Syst. Evol. Microbiol.">
        <title>The Global Catalogue of Microorganisms (GCM) 10K type strain sequencing project: providing services to taxonomists for standard genome sequencing and annotation.</title>
        <authorList>
            <consortium name="The Broad Institute Genomics Platform"/>
            <consortium name="The Broad Institute Genome Sequencing Center for Infectious Disease"/>
            <person name="Wu L."/>
            <person name="Ma J."/>
        </authorList>
    </citation>
    <scope>NUCLEOTIDE SEQUENCE [LARGE SCALE GENOMIC DNA]</scope>
    <source>
        <strain evidence="5">CGMCC 1.15461</strain>
    </source>
</reference>
<dbReference type="InterPro" id="IPR050708">
    <property type="entry name" value="T6SS_VgrG/RHS"/>
</dbReference>
<feature type="signal peptide" evidence="2">
    <location>
        <begin position="1"/>
        <end position="18"/>
    </location>
</feature>
<evidence type="ECO:0000313" key="5">
    <source>
        <dbReference type="Proteomes" id="UP000615760"/>
    </source>
</evidence>
<evidence type="ECO:0000259" key="3">
    <source>
        <dbReference type="Pfam" id="PF20041"/>
    </source>
</evidence>
<feature type="region of interest" description="Disordered" evidence="1">
    <location>
        <begin position="136"/>
        <end position="168"/>
    </location>
</feature>
<dbReference type="PANTHER" id="PTHR32305">
    <property type="match status" value="1"/>
</dbReference>
<dbReference type="EMBL" id="BMJE01000002">
    <property type="protein sequence ID" value="GGB70207.1"/>
    <property type="molecule type" value="Genomic_DNA"/>
</dbReference>
<dbReference type="Gene3D" id="2.180.10.10">
    <property type="entry name" value="RHS repeat-associated core"/>
    <property type="match status" value="2"/>
</dbReference>
<accession>A0ABQ1JK02</accession>
<protein>
    <recommendedName>
        <fullName evidence="3">DUF6443 domain-containing protein</fullName>
    </recommendedName>
</protein>
<feature type="domain" description="DUF6443" evidence="3">
    <location>
        <begin position="32"/>
        <end position="160"/>
    </location>
</feature>
<name>A0ABQ1JK02_9FLAO</name>
<organism evidence="4 5">
    <name type="scientific">Flavobacterium suaedae</name>
    <dbReference type="NCBI Taxonomy" id="1767027"/>
    <lineage>
        <taxon>Bacteria</taxon>
        <taxon>Pseudomonadati</taxon>
        <taxon>Bacteroidota</taxon>
        <taxon>Flavobacteriia</taxon>
        <taxon>Flavobacteriales</taxon>
        <taxon>Flavobacteriaceae</taxon>
        <taxon>Flavobacterium</taxon>
    </lineage>
</organism>
<proteinExistence type="predicted"/>
<sequence>MKKLIYIVTVLFPFLVQAQVQSPTQDKNYVLTYTYNNANTISSYSSPVDTTAAKINITYLDGLGRPIQQIAARASGDGKDIITHIEYDANGRQAKQYLPYASDNYNFEYDPYALTNTENFYNTTKYENTTNPYSETFFESSPLNRTTKQSAPGEDWRGNIDTDNDVDNDGDHTVKFKYGLNKHGEVRRFGVAFGQTNGQEDTEKTTLIYNNYYSANQLYKTITKDENWTPDDGNNKTTEEFKDKLGRLILKRTYNEDLPHDTYYVYDRFSNLTYVIPPLASDAIVESTVNQDRPQVNSSWVRLAMVDMQLAEDYERYLLDYDNSEILNLDLMDKYGGQGGFSVIPQQDGTLTMTINIATYQAMEYKVGSIFDLKDLGVFKDTELGRISGTDYAYTFLIRNNQITVEGGGKVPSLNTSFNSAQKLDYYRNYPWTAFCKADPKVAEKYNSDISALDNSEILTTYTPNEYGAMGGMSISVDENDLVTLSINLSSTNALEFNQGNTVLLPLERSLPNIDFGTLSGEGYSYNLSILNNNIYISGAGGSFKTLNFSGAINATISFSIKQEVVDGLCYIYHYDDRNRVVEKHIPGANWTHIVYDKLDRPVLTQDENLRVEGKWLFTKYDPIGRVAYTGLYTSPTSEDRYAIKTAVASNTSLFETRTTSFFTNGGTDINYSNKIFPNNNIEVLTVAYYDDYDFESSGITVPTPPPYPAYTTATKGLATGGKVRVLDGTFADDTANNWIVSVSAFDEKARPNWSQVKNHYLGTDDIVKTGFDFTGRVGGTVREHMRGTLPELVVYDSFRYDNQDRLLLHKQSQTPQSGWNIGPYQHIIAQNEYDELGRLSQKGVGGKGGGYSNENRLQTVDYTYNIRGWLNKINDPDNSLTDDLFAFKINYNNKEEAAATGLYNGNISETYWRSKTDNVKKGYFYQYDALNRIELAKYKSGLPTPPLRQQIVDYSTQNIEYDKNGNIYKLKRYGLANASLPAVYDVIDDLTYSYLPNSNQLKYVHDSANTTLGFTEPTSNNNQDYSYDTNGNMLKDLNKGIGTVPGNEIKYNYLNLPMEIGFSGDQNGRINYVYDATGAKLQKKVNDNNNVTITDYAAGLIYENGVLKSLAHPEGYARVPAVENNEYNPDDFEYIYQYKDHLGNVRLSYTGTPQVVVDGNFSSSTEGFTAKGLSGATYSAQIQYGELVVTAKEEYGGVRRNLATNATVGDVYEIRLIVDRGTTDVVRLFMTEGGDPNTPEWQEYLIQNLEPGIQEISFTYVVAETGSLSLNLDKTPDSSLLGVETTFKILDAEIEKVNFEILEENSYYAFGMKHEGYNVVNATDPALKYKYNGKELQDEMGLGWYDYQARNYDPALGRWFNIDPLAETSRRYSPYTYALDNPVYFIDPDGMMAEGSGGSDQLELDDVDVNVDMGYGRKTNVRNSTAAVNYSGASISLNSSGQKKANKMFENEVGKLALGTEGRFAYDRDISSMPDGEREQYIKDMRYEVGMANALYNQAGDPDMRYSMWVREFIAGEFVPVVASYEWDYDVVSISSLAFITNLSLFSTIMHEGMHAYDDWNNIAYQWGWYENTSMPRHIRALLEHRAYSMQRLIGGSNFGYKPPSSQGETDNNYYNRYTETAKSYLYYGSAHLSDTELLQILKD</sequence>
<dbReference type="RefSeq" id="WP_229665886.1">
    <property type="nucleotide sequence ID" value="NZ_BMJE01000002.1"/>
</dbReference>
<dbReference type="NCBIfam" id="TIGR03696">
    <property type="entry name" value="Rhs_assc_core"/>
    <property type="match status" value="1"/>
</dbReference>
<evidence type="ECO:0000256" key="2">
    <source>
        <dbReference type="SAM" id="SignalP"/>
    </source>
</evidence>
<dbReference type="Pfam" id="PF20041">
    <property type="entry name" value="DUF6443"/>
    <property type="match status" value="1"/>
</dbReference>
<gene>
    <name evidence="4" type="ORF">GCM10007424_07690</name>
</gene>
<keyword evidence="5" id="KW-1185">Reference proteome</keyword>
<evidence type="ECO:0000313" key="4">
    <source>
        <dbReference type="EMBL" id="GGB70207.1"/>
    </source>
</evidence>
<keyword evidence="2" id="KW-0732">Signal</keyword>
<feature type="compositionally biased region" description="Polar residues" evidence="1">
    <location>
        <begin position="136"/>
        <end position="150"/>
    </location>
</feature>
<dbReference type="Proteomes" id="UP000615760">
    <property type="component" value="Unassembled WGS sequence"/>
</dbReference>
<comment type="caution">
    <text evidence="4">The sequence shown here is derived from an EMBL/GenBank/DDBJ whole genome shotgun (WGS) entry which is preliminary data.</text>
</comment>
<dbReference type="InterPro" id="IPR045619">
    <property type="entry name" value="DUF6443"/>
</dbReference>